<dbReference type="GO" id="GO:0022857">
    <property type="term" value="F:transmembrane transporter activity"/>
    <property type="evidence" value="ECO:0007669"/>
    <property type="project" value="InterPro"/>
</dbReference>
<dbReference type="GO" id="GO:0005886">
    <property type="term" value="C:plasma membrane"/>
    <property type="evidence" value="ECO:0007669"/>
    <property type="project" value="UniProtKB-SubCell"/>
</dbReference>
<dbReference type="Proteomes" id="UP000324015">
    <property type="component" value="Chromosome"/>
</dbReference>
<feature type="transmembrane region" description="Helical" evidence="7">
    <location>
        <begin position="211"/>
        <end position="230"/>
    </location>
</feature>
<dbReference type="PANTHER" id="PTHR43124:SF3">
    <property type="entry name" value="CHLORAMPHENICOL EFFLUX PUMP RV0191"/>
    <property type="match status" value="1"/>
</dbReference>
<comment type="subcellular location">
    <subcellularLocation>
        <location evidence="1">Cell membrane</location>
        <topology evidence="1">Multi-pass membrane protein</topology>
    </subcellularLocation>
</comment>
<evidence type="ECO:0000259" key="8">
    <source>
        <dbReference type="PROSITE" id="PS50850"/>
    </source>
</evidence>
<evidence type="ECO:0000256" key="1">
    <source>
        <dbReference type="ARBA" id="ARBA00004651"/>
    </source>
</evidence>
<evidence type="ECO:0000256" key="6">
    <source>
        <dbReference type="SAM" id="MobiDB-lite"/>
    </source>
</evidence>
<feature type="transmembrane region" description="Helical" evidence="7">
    <location>
        <begin position="245"/>
        <end position="263"/>
    </location>
</feature>
<gene>
    <name evidence="9" type="ORF">DEJ49_21195</name>
</gene>
<dbReference type="PANTHER" id="PTHR43124">
    <property type="entry name" value="PURINE EFFLUX PUMP PBUE"/>
    <property type="match status" value="1"/>
</dbReference>
<name>A0A5P2CK61_STRVZ</name>
<dbReference type="RefSeq" id="WP_150185596.1">
    <property type="nucleotide sequence ID" value="NZ_CP029191.1"/>
</dbReference>
<evidence type="ECO:0000313" key="10">
    <source>
        <dbReference type="Proteomes" id="UP000324015"/>
    </source>
</evidence>
<accession>A0A5P2CK61</accession>
<protein>
    <submittedName>
        <fullName evidence="9">MFS transporter</fullName>
    </submittedName>
</protein>
<feature type="transmembrane region" description="Helical" evidence="7">
    <location>
        <begin position="99"/>
        <end position="120"/>
    </location>
</feature>
<feature type="transmembrane region" description="Helical" evidence="7">
    <location>
        <begin position="364"/>
        <end position="382"/>
    </location>
</feature>
<evidence type="ECO:0000256" key="7">
    <source>
        <dbReference type="SAM" id="Phobius"/>
    </source>
</evidence>
<dbReference type="PROSITE" id="PS50850">
    <property type="entry name" value="MFS"/>
    <property type="match status" value="1"/>
</dbReference>
<keyword evidence="4 7" id="KW-1133">Transmembrane helix</keyword>
<keyword evidence="3 7" id="KW-0812">Transmembrane</keyword>
<dbReference type="InterPro" id="IPR050189">
    <property type="entry name" value="MFS_Efflux_Transporters"/>
</dbReference>
<dbReference type="Pfam" id="PF07690">
    <property type="entry name" value="MFS_1"/>
    <property type="match status" value="1"/>
</dbReference>
<dbReference type="CDD" id="cd17324">
    <property type="entry name" value="MFS_NepI_like"/>
    <property type="match status" value="1"/>
</dbReference>
<keyword evidence="2" id="KW-1003">Cell membrane</keyword>
<dbReference type="InterPro" id="IPR020846">
    <property type="entry name" value="MFS_dom"/>
</dbReference>
<evidence type="ECO:0000256" key="5">
    <source>
        <dbReference type="ARBA" id="ARBA00023136"/>
    </source>
</evidence>
<proteinExistence type="predicted"/>
<feature type="transmembrane region" description="Helical" evidence="7">
    <location>
        <begin position="329"/>
        <end position="352"/>
    </location>
</feature>
<feature type="transmembrane region" description="Helical" evidence="7">
    <location>
        <begin position="270"/>
        <end position="291"/>
    </location>
</feature>
<evidence type="ECO:0000256" key="3">
    <source>
        <dbReference type="ARBA" id="ARBA00022692"/>
    </source>
</evidence>
<feature type="region of interest" description="Disordered" evidence="6">
    <location>
        <begin position="390"/>
        <end position="413"/>
    </location>
</feature>
<evidence type="ECO:0000256" key="4">
    <source>
        <dbReference type="ARBA" id="ARBA00022989"/>
    </source>
</evidence>
<dbReference type="InterPro" id="IPR011701">
    <property type="entry name" value="MFS"/>
</dbReference>
<reference evidence="9 10" key="1">
    <citation type="submission" date="2018-05" db="EMBL/GenBank/DDBJ databases">
        <title>Streptomyces venezuelae.</title>
        <authorList>
            <person name="Kim W."/>
            <person name="Lee N."/>
            <person name="Cho B.-K."/>
        </authorList>
    </citation>
    <scope>NUCLEOTIDE SEQUENCE [LARGE SCALE GENOMIC DNA]</scope>
    <source>
        <strain evidence="9 10">ATCC 14585</strain>
    </source>
</reference>
<dbReference type="EMBL" id="CP029191">
    <property type="protein sequence ID" value="QES43165.1"/>
    <property type="molecule type" value="Genomic_DNA"/>
</dbReference>
<feature type="transmembrane region" description="Helical" evidence="7">
    <location>
        <begin position="42"/>
        <end position="63"/>
    </location>
</feature>
<evidence type="ECO:0000313" key="9">
    <source>
        <dbReference type="EMBL" id="QES43165.1"/>
    </source>
</evidence>
<feature type="domain" description="Major facilitator superfamily (MFS) profile" evidence="8">
    <location>
        <begin position="4"/>
        <end position="385"/>
    </location>
</feature>
<feature type="transmembrane region" description="Helical" evidence="7">
    <location>
        <begin position="132"/>
        <end position="150"/>
    </location>
</feature>
<dbReference type="SUPFAM" id="SSF103473">
    <property type="entry name" value="MFS general substrate transporter"/>
    <property type="match status" value="1"/>
</dbReference>
<keyword evidence="5 7" id="KW-0472">Membrane</keyword>
<sequence>MPFALFPLMLCVFSVGSAELVVAGVLPAIAGDLDVSLSDAGLLVTAYALGVVVLGPLVTLAGSRVPRTPLLLGLMGLFTASNVLAALAPSYAVLMTARVLSAITHCTLFAVCIVVAGSLAEKGKEASAVSKVAVGLNLATVLGVPLGVLLEEHFGWRSAFWSIAGLSLLALALVAWRPPVAPVPGAGGSDGVGAGGVGAELRVLRNRTVQIAILLTALAMAGVFTAYTFVNPILTSMGGFADSTVSWLLLLVGCGSLIGNLIGGKLADRALMPSLVGVLAVLGADLALMALGGDVSWLLLVLLVVFGAAYFAVMPGLQARILKGAGDGAPTLAIAINIGAFNIGIAFGAWFGGQLLGWDLGLRGVIAASAVLSWLAMSLAANELRKDRRAERTTGIPTAADPAPATRVPATAD</sequence>
<feature type="transmembrane region" description="Helical" evidence="7">
    <location>
        <begin position="70"/>
        <end position="93"/>
    </location>
</feature>
<dbReference type="Gene3D" id="1.20.1250.20">
    <property type="entry name" value="MFS general substrate transporter like domains"/>
    <property type="match status" value="1"/>
</dbReference>
<feature type="transmembrane region" description="Helical" evidence="7">
    <location>
        <begin position="156"/>
        <end position="176"/>
    </location>
</feature>
<evidence type="ECO:0000256" key="2">
    <source>
        <dbReference type="ARBA" id="ARBA00022475"/>
    </source>
</evidence>
<dbReference type="AlphaFoldDB" id="A0A5P2CK61"/>
<organism evidence="9 10">
    <name type="scientific">Streptomyces venezuelae</name>
    <dbReference type="NCBI Taxonomy" id="54571"/>
    <lineage>
        <taxon>Bacteria</taxon>
        <taxon>Bacillati</taxon>
        <taxon>Actinomycetota</taxon>
        <taxon>Actinomycetes</taxon>
        <taxon>Kitasatosporales</taxon>
        <taxon>Streptomycetaceae</taxon>
        <taxon>Streptomyces</taxon>
    </lineage>
</organism>
<dbReference type="InterPro" id="IPR036259">
    <property type="entry name" value="MFS_trans_sf"/>
</dbReference>
<feature type="transmembrane region" description="Helical" evidence="7">
    <location>
        <begin position="297"/>
        <end position="317"/>
    </location>
</feature>